<sequence length="659" mass="73611">MIRILALTIALLGVWGCSPQNSDSTPPQASIEVSIDLERNELSGTMRLELEDGKPVTLALGPGFTITSTKAENAQAERLGARGITIEPQQGAYAKISWSGAPMASAANLPAHIRQDSVLLTPASGWYPRISPQPFGYELTVTLPEQLQVVAEGDRGEESRSNGMRRVTFNHSEPAAGITVVGGDWQKESRQTQHGRVYTFFPEHLGQLSERYLEYTGEYFDTYSEWIGPAAHSSYSVVAAPLPVGLAFAGFTYIGEEVLQLPFIPTTSLAHEVVHNWWGRGVYTDHSDGNWSEALTQYMGDYYQAQQRSKAEAKRMRGDWLRDQAALPEDMNYPLVNFRHKQSRIDDIVGYQRGAFLFHTLKRQFGDEVFTEAVRDFYQTHRHQWAGWHDLRHTFAETARRSGKDAEQVNDLFFWFLTTEQTPELRLTSATAHSLDQGYAVELELHWPEHAYPSLVPIVIHGAEARHQHEIALQPGQTKSATINLEERPEKLEIDPDHHAYRQLARGERVNTLREIQLAEQVSLVKASEGSAEGLPSVARQVFKGEVDVRELNEAEGRAKLIVGSEADIEQALEDAQACIFRRSPPVAGETVAWSTTGGYGEPILALSADSAQSAQAVLQRLERFGRHSYVGFNGRPETGLYEQAEQHALRLKLELTDD</sequence>
<gene>
    <name evidence="2" type="ORF">HH1059_07800</name>
</gene>
<dbReference type="Pfam" id="PF01433">
    <property type="entry name" value="Peptidase_M1"/>
    <property type="match status" value="1"/>
</dbReference>
<evidence type="ECO:0000259" key="1">
    <source>
        <dbReference type="Pfam" id="PF01433"/>
    </source>
</evidence>
<dbReference type="InterPro" id="IPR014782">
    <property type="entry name" value="Peptidase_M1_dom"/>
</dbReference>
<reference evidence="2" key="1">
    <citation type="submission" date="2016-02" db="EMBL/GenBank/DDBJ databases">
        <title>Halorhodospira halochloris DSM-1059 complete genome, version 2.</title>
        <authorList>
            <person name="Tsukatani Y."/>
        </authorList>
    </citation>
    <scope>NUCLEOTIDE SEQUENCE</scope>
    <source>
        <strain evidence="2">DSM 1059</strain>
    </source>
</reference>
<dbReference type="GO" id="GO:0008237">
    <property type="term" value="F:metallopeptidase activity"/>
    <property type="evidence" value="ECO:0007669"/>
    <property type="project" value="InterPro"/>
</dbReference>
<organism evidence="2 3">
    <name type="scientific">Halorhodospira halochloris</name>
    <name type="common">Ectothiorhodospira halochloris</name>
    <dbReference type="NCBI Taxonomy" id="1052"/>
    <lineage>
        <taxon>Bacteria</taxon>
        <taxon>Pseudomonadati</taxon>
        <taxon>Pseudomonadota</taxon>
        <taxon>Gammaproteobacteria</taxon>
        <taxon>Chromatiales</taxon>
        <taxon>Ectothiorhodospiraceae</taxon>
        <taxon>Halorhodospira</taxon>
    </lineage>
</organism>
<feature type="domain" description="Peptidase M1 membrane alanine aminopeptidase" evidence="1">
    <location>
        <begin position="269"/>
        <end position="405"/>
    </location>
</feature>
<dbReference type="PANTHER" id="PTHR45726:SF3">
    <property type="entry name" value="LEUKOTRIENE A-4 HYDROLASE"/>
    <property type="match status" value="1"/>
</dbReference>
<proteinExistence type="predicted"/>
<dbReference type="InterPro" id="IPR034015">
    <property type="entry name" value="M1_LTA4H"/>
</dbReference>
<dbReference type="GO" id="GO:0008270">
    <property type="term" value="F:zinc ion binding"/>
    <property type="evidence" value="ECO:0007669"/>
    <property type="project" value="InterPro"/>
</dbReference>
<protein>
    <submittedName>
        <fullName evidence="2">Peptidase M1</fullName>
    </submittedName>
</protein>
<accession>A0A0X8X8I4</accession>
<keyword evidence="3" id="KW-1185">Reference proteome</keyword>
<evidence type="ECO:0000313" key="3">
    <source>
        <dbReference type="Proteomes" id="UP000218890"/>
    </source>
</evidence>
<dbReference type="SUPFAM" id="SSF55486">
    <property type="entry name" value="Metalloproteases ('zincins'), catalytic domain"/>
    <property type="match status" value="1"/>
</dbReference>
<dbReference type="AlphaFoldDB" id="A0A0X8X8I4"/>
<dbReference type="EMBL" id="AP017372">
    <property type="protein sequence ID" value="BAU57470.2"/>
    <property type="molecule type" value="Genomic_DNA"/>
</dbReference>
<dbReference type="Proteomes" id="UP000218890">
    <property type="component" value="Chromosome"/>
</dbReference>
<evidence type="ECO:0000313" key="2">
    <source>
        <dbReference type="EMBL" id="BAU57470.2"/>
    </source>
</evidence>
<name>A0A0X8X8I4_HALHR</name>
<dbReference type="KEGG" id="hhk:HH1059_07800"/>
<dbReference type="InterPro" id="IPR027268">
    <property type="entry name" value="Peptidase_M4/M1_CTD_sf"/>
</dbReference>
<dbReference type="RefSeq" id="WP_162549348.1">
    <property type="nucleotide sequence ID" value="NZ_AP017372.2"/>
</dbReference>
<dbReference type="Gene3D" id="1.10.390.10">
    <property type="entry name" value="Neutral Protease Domain 2"/>
    <property type="match status" value="1"/>
</dbReference>
<dbReference type="PANTHER" id="PTHR45726">
    <property type="entry name" value="LEUKOTRIENE A-4 HYDROLASE"/>
    <property type="match status" value="1"/>
</dbReference>